<feature type="compositionally biased region" description="Low complexity" evidence="1">
    <location>
        <begin position="86"/>
        <end position="106"/>
    </location>
</feature>
<evidence type="ECO:0000256" key="1">
    <source>
        <dbReference type="SAM" id="MobiDB-lite"/>
    </source>
</evidence>
<feature type="compositionally biased region" description="Pro residues" evidence="1">
    <location>
        <begin position="134"/>
        <end position="149"/>
    </location>
</feature>
<feature type="compositionally biased region" description="Low complexity" evidence="1">
    <location>
        <begin position="123"/>
        <end position="133"/>
    </location>
</feature>
<gene>
    <name evidence="2" type="ORF">K431DRAFT_162337</name>
</gene>
<comment type="caution">
    <text evidence="2">The sequence shown here is derived from an EMBL/GenBank/DDBJ whole genome shotgun (WGS) entry which is preliminary data.</text>
</comment>
<proteinExistence type="predicted"/>
<protein>
    <submittedName>
        <fullName evidence="2">Uncharacterized protein</fullName>
    </submittedName>
</protein>
<keyword evidence="3" id="KW-1185">Reference proteome</keyword>
<accession>A0A9P4Q090</accession>
<dbReference type="EMBL" id="MU003852">
    <property type="protein sequence ID" value="KAF2717095.1"/>
    <property type="molecule type" value="Genomic_DNA"/>
</dbReference>
<name>A0A9P4Q090_9PEZI</name>
<evidence type="ECO:0000313" key="3">
    <source>
        <dbReference type="Proteomes" id="UP000799441"/>
    </source>
</evidence>
<dbReference type="Proteomes" id="UP000799441">
    <property type="component" value="Unassembled WGS sequence"/>
</dbReference>
<evidence type="ECO:0000313" key="2">
    <source>
        <dbReference type="EMBL" id="KAF2717095.1"/>
    </source>
</evidence>
<sequence length="189" mass="19958">MEDRLGSEHFGSSAPLRPESTIASEFAAEMSSLLSSTIDPLEQKVEEKKLGVGNAQQELLELEARLRATEQRLAKVSRQPSPARVAPQAPSYPQQPQAQQASIAPVRAPPPVPGGYGGGGAGNEYAPADAAPYQPQPPPSYTAPRPPAGPRETTQQMMSHMPGALPLELPRSGSRTPGGDYVMVQNEGA</sequence>
<organism evidence="2 3">
    <name type="scientific">Polychaeton citri CBS 116435</name>
    <dbReference type="NCBI Taxonomy" id="1314669"/>
    <lineage>
        <taxon>Eukaryota</taxon>
        <taxon>Fungi</taxon>
        <taxon>Dikarya</taxon>
        <taxon>Ascomycota</taxon>
        <taxon>Pezizomycotina</taxon>
        <taxon>Dothideomycetes</taxon>
        <taxon>Dothideomycetidae</taxon>
        <taxon>Capnodiales</taxon>
        <taxon>Capnodiaceae</taxon>
        <taxon>Polychaeton</taxon>
    </lineage>
</organism>
<dbReference type="AlphaFoldDB" id="A0A9P4Q090"/>
<feature type="region of interest" description="Disordered" evidence="1">
    <location>
        <begin position="72"/>
        <end position="189"/>
    </location>
</feature>
<reference evidence="2" key="1">
    <citation type="journal article" date="2020" name="Stud. Mycol.">
        <title>101 Dothideomycetes genomes: a test case for predicting lifestyles and emergence of pathogens.</title>
        <authorList>
            <person name="Haridas S."/>
            <person name="Albert R."/>
            <person name="Binder M."/>
            <person name="Bloem J."/>
            <person name="Labutti K."/>
            <person name="Salamov A."/>
            <person name="Andreopoulos B."/>
            <person name="Baker S."/>
            <person name="Barry K."/>
            <person name="Bills G."/>
            <person name="Bluhm B."/>
            <person name="Cannon C."/>
            <person name="Castanera R."/>
            <person name="Culley D."/>
            <person name="Daum C."/>
            <person name="Ezra D."/>
            <person name="Gonzalez J."/>
            <person name="Henrissat B."/>
            <person name="Kuo A."/>
            <person name="Liang C."/>
            <person name="Lipzen A."/>
            <person name="Lutzoni F."/>
            <person name="Magnuson J."/>
            <person name="Mondo S."/>
            <person name="Nolan M."/>
            <person name="Ohm R."/>
            <person name="Pangilinan J."/>
            <person name="Park H.-J."/>
            <person name="Ramirez L."/>
            <person name="Alfaro M."/>
            <person name="Sun H."/>
            <person name="Tritt A."/>
            <person name="Yoshinaga Y."/>
            <person name="Zwiers L.-H."/>
            <person name="Turgeon B."/>
            <person name="Goodwin S."/>
            <person name="Spatafora J."/>
            <person name="Crous P."/>
            <person name="Grigoriev I."/>
        </authorList>
    </citation>
    <scope>NUCLEOTIDE SEQUENCE</scope>
    <source>
        <strain evidence="2">CBS 116435</strain>
    </source>
</reference>